<evidence type="ECO:0000256" key="1">
    <source>
        <dbReference type="SAM" id="MobiDB-lite"/>
    </source>
</evidence>
<comment type="caution">
    <text evidence="2">The sequence shown here is derived from an EMBL/GenBank/DDBJ whole genome shotgun (WGS) entry which is preliminary data.</text>
</comment>
<feature type="region of interest" description="Disordered" evidence="1">
    <location>
        <begin position="1"/>
        <end position="38"/>
    </location>
</feature>
<protein>
    <submittedName>
        <fullName evidence="2">Uncharacterized protein</fullName>
    </submittedName>
</protein>
<organism evidence="2">
    <name type="scientific">bioreactor metagenome</name>
    <dbReference type="NCBI Taxonomy" id="1076179"/>
    <lineage>
        <taxon>unclassified sequences</taxon>
        <taxon>metagenomes</taxon>
        <taxon>ecological metagenomes</taxon>
    </lineage>
</organism>
<dbReference type="AlphaFoldDB" id="A0A645IZD6"/>
<name>A0A645IZD6_9ZZZZ</name>
<sequence>MRFGMAVDGPVQGDAARQVGRQGAGERALDPVADHPADDERRVVTGQHGVGEEVHGRYCRSL</sequence>
<dbReference type="EMBL" id="VSSQ01127043">
    <property type="protein sequence ID" value="MPN56566.1"/>
    <property type="molecule type" value="Genomic_DNA"/>
</dbReference>
<evidence type="ECO:0000313" key="2">
    <source>
        <dbReference type="EMBL" id="MPN56566.1"/>
    </source>
</evidence>
<proteinExistence type="predicted"/>
<reference evidence="2" key="1">
    <citation type="submission" date="2019-08" db="EMBL/GenBank/DDBJ databases">
        <authorList>
            <person name="Kucharzyk K."/>
            <person name="Murdoch R.W."/>
            <person name="Higgins S."/>
            <person name="Loffler F."/>
        </authorList>
    </citation>
    <scope>NUCLEOTIDE SEQUENCE</scope>
</reference>
<feature type="compositionally biased region" description="Basic and acidic residues" evidence="1">
    <location>
        <begin position="27"/>
        <end position="38"/>
    </location>
</feature>
<gene>
    <name evidence="2" type="ORF">SDC9_204256</name>
</gene>
<accession>A0A645IZD6</accession>